<dbReference type="EMBL" id="OY288114">
    <property type="protein sequence ID" value="CAJ0878782.1"/>
    <property type="molecule type" value="Genomic_DNA"/>
</dbReference>
<name>A0AA48M154_9ZZZZ</name>
<dbReference type="AlphaFoldDB" id="A0AA48M154"/>
<reference evidence="1" key="1">
    <citation type="submission" date="2023-07" db="EMBL/GenBank/DDBJ databases">
        <authorList>
            <person name="Pelsma A.J. K."/>
        </authorList>
    </citation>
    <scope>NUCLEOTIDE SEQUENCE</scope>
</reference>
<sequence length="95" mass="10714">MPVKNDYHPVKRLFPIPFKLGRISLVRRSEFEHFKAAVEADARGLPVPEYAQPQIETYVPLDQCAAELGVDRRTIGRLMAHARKAAREDDSVAVS</sequence>
<proteinExistence type="predicted"/>
<gene>
    <name evidence="1" type="ORF">AMST5_03000</name>
</gene>
<protein>
    <submittedName>
        <fullName evidence="1">Uncharacterized protein</fullName>
    </submittedName>
</protein>
<organism evidence="1">
    <name type="scientific">freshwater sediment metagenome</name>
    <dbReference type="NCBI Taxonomy" id="556182"/>
    <lineage>
        <taxon>unclassified sequences</taxon>
        <taxon>metagenomes</taxon>
        <taxon>ecological metagenomes</taxon>
    </lineage>
</organism>
<evidence type="ECO:0000313" key="1">
    <source>
        <dbReference type="EMBL" id="CAJ0878782.1"/>
    </source>
</evidence>
<accession>A0AA48M154</accession>